<sequence>MAKINFQKPKGCPNLKAKFLQLGFDRIVEIDTDGSPVKKEASKVEMEKGNGVKASAPHSIGRNAAR</sequence>
<dbReference type="KEGG" id="echi:FKX85_05430"/>
<keyword evidence="3" id="KW-1185">Reference proteome</keyword>
<dbReference type="Proteomes" id="UP000316614">
    <property type="component" value="Chromosome"/>
</dbReference>
<feature type="compositionally biased region" description="Basic and acidic residues" evidence="1">
    <location>
        <begin position="36"/>
        <end position="50"/>
    </location>
</feature>
<accession>A0A514CFQ8</accession>
<feature type="region of interest" description="Disordered" evidence="1">
    <location>
        <begin position="35"/>
        <end position="66"/>
    </location>
</feature>
<gene>
    <name evidence="2" type="ORF">FKX85_05430</name>
</gene>
<evidence type="ECO:0000256" key="1">
    <source>
        <dbReference type="SAM" id="MobiDB-lite"/>
    </source>
</evidence>
<protein>
    <submittedName>
        <fullName evidence="2">Uncharacterized protein</fullName>
    </submittedName>
</protein>
<dbReference type="EMBL" id="CP041253">
    <property type="protein sequence ID" value="QDH78504.1"/>
    <property type="molecule type" value="Genomic_DNA"/>
</dbReference>
<evidence type="ECO:0000313" key="3">
    <source>
        <dbReference type="Proteomes" id="UP000316614"/>
    </source>
</evidence>
<evidence type="ECO:0000313" key="2">
    <source>
        <dbReference type="EMBL" id="QDH78504.1"/>
    </source>
</evidence>
<reference evidence="2 3" key="1">
    <citation type="submission" date="2019-06" db="EMBL/GenBank/DDBJ databases">
        <title>Echinicola alkalisoli sp. nov. isolated from saline soil.</title>
        <authorList>
            <person name="Sun J.-Q."/>
            <person name="Xu L."/>
        </authorList>
    </citation>
    <scope>NUCLEOTIDE SEQUENCE [LARGE SCALE GENOMIC DNA]</scope>
    <source>
        <strain evidence="2 3">LN3S3</strain>
    </source>
</reference>
<dbReference type="AlphaFoldDB" id="A0A514CFQ8"/>
<name>A0A514CFQ8_9BACT</name>
<proteinExistence type="predicted"/>
<organism evidence="2 3">
    <name type="scientific">Echinicola soli</name>
    <dbReference type="NCBI Taxonomy" id="2591634"/>
    <lineage>
        <taxon>Bacteria</taxon>
        <taxon>Pseudomonadati</taxon>
        <taxon>Bacteroidota</taxon>
        <taxon>Cytophagia</taxon>
        <taxon>Cytophagales</taxon>
        <taxon>Cyclobacteriaceae</taxon>
        <taxon>Echinicola</taxon>
    </lineage>
</organism>